<dbReference type="InterPro" id="IPR015424">
    <property type="entry name" value="PyrdxlP-dep_Trfase"/>
</dbReference>
<keyword evidence="12" id="KW-1185">Reference proteome</keyword>
<evidence type="ECO:0000256" key="3">
    <source>
        <dbReference type="ARBA" id="ARBA00004953"/>
    </source>
</evidence>
<dbReference type="PROSITE" id="PS00105">
    <property type="entry name" value="AA_TRANSFER_CLASS_1"/>
    <property type="match status" value="1"/>
</dbReference>
<dbReference type="InterPro" id="IPR015421">
    <property type="entry name" value="PyrdxlP-dep_Trfase_major"/>
</dbReference>
<dbReference type="EMBL" id="CP000782">
    <property type="protein sequence ID" value="ABS70223.1"/>
    <property type="molecule type" value="Genomic_DNA"/>
</dbReference>
<evidence type="ECO:0000256" key="2">
    <source>
        <dbReference type="ARBA" id="ARBA00003444"/>
    </source>
</evidence>
<dbReference type="eggNOG" id="COG0079">
    <property type="taxonomic scope" value="Bacteria"/>
</dbReference>
<dbReference type="UniPathway" id="UPA00148"/>
<evidence type="ECO:0000313" key="12">
    <source>
        <dbReference type="Proteomes" id="UP000002417"/>
    </source>
</evidence>
<protein>
    <recommendedName>
        <fullName evidence="4">threonine-phosphate decarboxylase</fullName>
        <ecNumber evidence="4">4.1.1.81</ecNumber>
    </recommendedName>
    <alternativeName>
        <fullName evidence="8">L-threonine-O-3-phosphate decarboxylase</fullName>
    </alternativeName>
</protein>
<comment type="function">
    <text evidence="2">Decarboxylates L-threonine-O-3-phosphate to yield (R)-1-amino-2-propanol O-2-phosphate, the precursor for the linkage between the nucleotide loop and the corrin ring in cobalamin.</text>
</comment>
<dbReference type="PANTHER" id="PTHR42885:SF1">
    <property type="entry name" value="THREONINE-PHOSPHATE DECARBOXYLASE"/>
    <property type="match status" value="1"/>
</dbReference>
<evidence type="ECO:0000256" key="8">
    <source>
        <dbReference type="ARBA" id="ARBA00029996"/>
    </source>
</evidence>
<keyword evidence="11" id="KW-0808">Transferase</keyword>
<dbReference type="GO" id="GO:0048472">
    <property type="term" value="F:threonine-phosphate decarboxylase activity"/>
    <property type="evidence" value="ECO:0007669"/>
    <property type="project" value="UniProtKB-EC"/>
</dbReference>
<comment type="catalytic activity">
    <reaction evidence="9">
        <text>O-phospho-L-threonine + H(+) = (R)-1-aminopropan-2-yl phosphate + CO2</text>
        <dbReference type="Rhea" id="RHEA:11492"/>
        <dbReference type="ChEBI" id="CHEBI:15378"/>
        <dbReference type="ChEBI" id="CHEBI:16526"/>
        <dbReference type="ChEBI" id="CHEBI:58563"/>
        <dbReference type="ChEBI" id="CHEBI:58675"/>
        <dbReference type="EC" id="4.1.1.81"/>
    </reaction>
</comment>
<dbReference type="GO" id="GO:0008483">
    <property type="term" value="F:transaminase activity"/>
    <property type="evidence" value="ECO:0007669"/>
    <property type="project" value="UniProtKB-KW"/>
</dbReference>
<dbReference type="InterPro" id="IPR005860">
    <property type="entry name" value="CobD"/>
</dbReference>
<dbReference type="InterPro" id="IPR015422">
    <property type="entry name" value="PyrdxlP-dep_Trfase_small"/>
</dbReference>
<accession>A7IQC7</accession>
<comment type="cofactor">
    <cofactor evidence="1">
        <name>pyridoxal 5'-phosphate</name>
        <dbReference type="ChEBI" id="CHEBI:597326"/>
    </cofactor>
</comment>
<evidence type="ECO:0000256" key="6">
    <source>
        <dbReference type="ARBA" id="ARBA00022898"/>
    </source>
</evidence>
<dbReference type="InterPro" id="IPR004838">
    <property type="entry name" value="NHTrfase_class1_PyrdxlP-BS"/>
</dbReference>
<evidence type="ECO:0000256" key="5">
    <source>
        <dbReference type="ARBA" id="ARBA00022573"/>
    </source>
</evidence>
<dbReference type="OrthoDB" id="9799304at2"/>
<evidence type="ECO:0000313" key="11">
    <source>
        <dbReference type="EMBL" id="ABS70223.1"/>
    </source>
</evidence>
<comment type="pathway">
    <text evidence="3">Cofactor biosynthesis; adenosylcobalamin biosynthesis.</text>
</comment>
<dbReference type="Proteomes" id="UP000002417">
    <property type="component" value="Plasmid pXAUT01"/>
</dbReference>
<evidence type="ECO:0000256" key="4">
    <source>
        <dbReference type="ARBA" id="ARBA00012285"/>
    </source>
</evidence>
<dbReference type="GO" id="GO:0030170">
    <property type="term" value="F:pyridoxal phosphate binding"/>
    <property type="evidence" value="ECO:0007669"/>
    <property type="project" value="InterPro"/>
</dbReference>
<proteinExistence type="predicted"/>
<dbReference type="Gene3D" id="3.90.1150.10">
    <property type="entry name" value="Aspartate Aminotransferase, domain 1"/>
    <property type="match status" value="1"/>
</dbReference>
<geneLocation type="plasmid" evidence="11 12">
    <name>pXAUT01</name>
</geneLocation>
<dbReference type="AlphaFoldDB" id="A7IQC7"/>
<dbReference type="EC" id="4.1.1.81" evidence="4"/>
<gene>
    <name evidence="11" type="ordered locus">Xaut_5025</name>
</gene>
<keyword evidence="11" id="KW-0614">Plasmid</keyword>
<name>A7IQC7_XANP2</name>
<keyword evidence="6" id="KW-0663">Pyridoxal phosphate</keyword>
<evidence type="ECO:0000256" key="1">
    <source>
        <dbReference type="ARBA" id="ARBA00001933"/>
    </source>
</evidence>
<dbReference type="CDD" id="cd00609">
    <property type="entry name" value="AAT_like"/>
    <property type="match status" value="1"/>
</dbReference>
<sequence>MLSAAAPELSSPGGKIYHGGDLVSARILFPAAPEPWLDLSTGINPEAYPVGSLASSAWSRLPAPADREVLERTAAAAYGVTLPATIVAAPGTQALLQLLPRLILARRVAILGFTYQEHAACWRAAGASVRVVTDIEDLCAGDVDAAVVVNPNNPDGRIVAAADLLGVARSLSARGGTLIVDEAFMDVVRPSASLVPSLPGSGVIVLRSFGKTYGLAGLRLGFAVAGSDLAGHLRAMMGPWAVSGPAISVGARALADQDWLHGTIARLEAATARLDELVTAAGLEVLGGTSLFRLTSSPRAAGWFARLGRAGILVRPFPAQPGWLRFGIPGSDEAAWARLSHALAAGA</sequence>
<reference evidence="11 12" key="1">
    <citation type="submission" date="2007-07" db="EMBL/GenBank/DDBJ databases">
        <title>Complete sequence of plasmid pXAUT01 of Xanthobacter autotrophicus Py2.</title>
        <authorList>
            <consortium name="US DOE Joint Genome Institute"/>
            <person name="Copeland A."/>
            <person name="Lucas S."/>
            <person name="Lapidus A."/>
            <person name="Barry K."/>
            <person name="Glavina del Rio T."/>
            <person name="Hammon N."/>
            <person name="Israni S."/>
            <person name="Dalin E."/>
            <person name="Tice H."/>
            <person name="Pitluck S."/>
            <person name="Sims D."/>
            <person name="Brettin T."/>
            <person name="Bruce D."/>
            <person name="Detter J.C."/>
            <person name="Han C."/>
            <person name="Tapia R."/>
            <person name="Brainard J."/>
            <person name="Schmutz J."/>
            <person name="Larimer F."/>
            <person name="Land M."/>
            <person name="Hauser L."/>
            <person name="Kyrpides N."/>
            <person name="Kim E."/>
            <person name="Ensigns S.A."/>
            <person name="Richardson P."/>
        </authorList>
    </citation>
    <scope>NUCLEOTIDE SEQUENCE [LARGE SCALE GENOMIC DNA]</scope>
    <source>
        <strain evidence="12">ATCC BAA-1158 / Py2</strain>
        <plasmid evidence="12">Plasmid pXAUT01</plasmid>
    </source>
</reference>
<keyword evidence="5" id="KW-0169">Cobalamin biosynthesis</keyword>
<dbReference type="Gene3D" id="3.40.640.10">
    <property type="entry name" value="Type I PLP-dependent aspartate aminotransferase-like (Major domain)"/>
    <property type="match status" value="1"/>
</dbReference>
<dbReference type="Pfam" id="PF00155">
    <property type="entry name" value="Aminotran_1_2"/>
    <property type="match status" value="1"/>
</dbReference>
<evidence type="ECO:0000259" key="10">
    <source>
        <dbReference type="Pfam" id="PF00155"/>
    </source>
</evidence>
<dbReference type="KEGG" id="xau:Xaut_5025"/>
<keyword evidence="11" id="KW-0032">Aminotransferase</keyword>
<dbReference type="SUPFAM" id="SSF53383">
    <property type="entry name" value="PLP-dependent transferases"/>
    <property type="match status" value="1"/>
</dbReference>
<feature type="domain" description="Aminotransferase class I/classII large" evidence="10">
    <location>
        <begin position="70"/>
        <end position="341"/>
    </location>
</feature>
<dbReference type="NCBIfam" id="TIGR01140">
    <property type="entry name" value="L_thr_O3P_dcar"/>
    <property type="match status" value="1"/>
</dbReference>
<organism evidence="11 12">
    <name type="scientific">Xanthobacter autotrophicus (strain ATCC BAA-1158 / Py2)</name>
    <dbReference type="NCBI Taxonomy" id="78245"/>
    <lineage>
        <taxon>Bacteria</taxon>
        <taxon>Pseudomonadati</taxon>
        <taxon>Pseudomonadota</taxon>
        <taxon>Alphaproteobacteria</taxon>
        <taxon>Hyphomicrobiales</taxon>
        <taxon>Xanthobacteraceae</taxon>
        <taxon>Xanthobacter</taxon>
    </lineage>
</organism>
<keyword evidence="7" id="KW-0456">Lyase</keyword>
<dbReference type="GO" id="GO:0009236">
    <property type="term" value="P:cobalamin biosynthetic process"/>
    <property type="evidence" value="ECO:0007669"/>
    <property type="project" value="UniProtKB-UniPathway"/>
</dbReference>
<dbReference type="PhylomeDB" id="A7IQC7"/>
<dbReference type="HOGENOM" id="CLU_017584_3_4_5"/>
<evidence type="ECO:0000256" key="9">
    <source>
        <dbReference type="ARBA" id="ARBA00048531"/>
    </source>
</evidence>
<evidence type="ECO:0000256" key="7">
    <source>
        <dbReference type="ARBA" id="ARBA00023239"/>
    </source>
</evidence>
<dbReference type="InterPro" id="IPR004839">
    <property type="entry name" value="Aminotransferase_I/II_large"/>
</dbReference>
<dbReference type="PANTHER" id="PTHR42885">
    <property type="entry name" value="HISTIDINOL-PHOSPHATE AMINOTRANSFERASE-RELATED"/>
    <property type="match status" value="1"/>
</dbReference>